<feature type="compositionally biased region" description="Low complexity" evidence="1">
    <location>
        <begin position="874"/>
        <end position="885"/>
    </location>
</feature>
<dbReference type="Pfam" id="PF20103">
    <property type="entry name" value="DUF6493"/>
    <property type="match status" value="1"/>
</dbReference>
<comment type="caution">
    <text evidence="4">The sequence shown here is derived from an EMBL/GenBank/DDBJ whole genome shotgun (WGS) entry which is preliminary data.</text>
</comment>
<reference evidence="4 5" key="1">
    <citation type="submission" date="2019-09" db="EMBL/GenBank/DDBJ databases">
        <title>Actinomadura physcomitrii sp. nov., a novel actinomycete isolated from moss [Physcomitrium sphaericum (Ludw) Fuernr].</title>
        <authorList>
            <person name="Zhuang X."/>
            <person name="Liu C."/>
        </authorList>
    </citation>
    <scope>NUCLEOTIDE SEQUENCE [LARGE SCALE GENOMIC DNA]</scope>
    <source>
        <strain evidence="4 5">HMC1</strain>
    </source>
</reference>
<protein>
    <recommendedName>
        <fullName evidence="6">Secreted protein</fullName>
    </recommendedName>
</protein>
<organism evidence="4 5">
    <name type="scientific">Actinomadura rudentiformis</name>
    <dbReference type="NCBI Taxonomy" id="359158"/>
    <lineage>
        <taxon>Bacteria</taxon>
        <taxon>Bacillati</taxon>
        <taxon>Actinomycetota</taxon>
        <taxon>Actinomycetes</taxon>
        <taxon>Streptosporangiales</taxon>
        <taxon>Thermomonosporaceae</taxon>
        <taxon>Actinomadura</taxon>
    </lineage>
</organism>
<evidence type="ECO:0000259" key="2">
    <source>
        <dbReference type="Pfam" id="PF20103"/>
    </source>
</evidence>
<dbReference type="Pfam" id="PF25148">
    <property type="entry name" value="DUF7824"/>
    <property type="match status" value="1"/>
</dbReference>
<feature type="compositionally biased region" description="Basic and acidic residues" evidence="1">
    <location>
        <begin position="786"/>
        <end position="797"/>
    </location>
</feature>
<feature type="region of interest" description="Disordered" evidence="1">
    <location>
        <begin position="786"/>
        <end position="885"/>
    </location>
</feature>
<proteinExistence type="predicted"/>
<dbReference type="Proteomes" id="UP000468735">
    <property type="component" value="Unassembled WGS sequence"/>
</dbReference>
<feature type="domain" description="DUF7824" evidence="3">
    <location>
        <begin position="535"/>
        <end position="599"/>
    </location>
</feature>
<dbReference type="InterPro" id="IPR045472">
    <property type="entry name" value="DUF6493"/>
</dbReference>
<dbReference type="InterPro" id="IPR056726">
    <property type="entry name" value="DUF7824"/>
</dbReference>
<accession>A0A6H9YIY2</accession>
<sequence length="885" mass="96250">MYTWDDVRAQITAGNFEVVAAMLTMPGEIDRRTIAAELPGYIRDGTGGTVHWTERTRQIQALLVAGAACIPGAAAVANWLCRADLDRLDINAQATAHARLIAQVVADRPAPWRAEVARRISRRLRVADQASWGSETHWRLADVLARGAGEGLPEDDAYLVGWVRWTRPYPGLNEEPYLDVLVPRLFEVEAVGRVLGGGPGDDPWIDMLLRLAGTGRVKRELLLDGCVRRFLRGGRIQDLRWYAALYRALEPSLTEVSARTRDLSRLLPAAPSQIAALALDELRRVDDAGELDDAAFAEAAEALLFRPERKLVRATFSWIDRTARKRDRVDATLAALTVAFGQESIDLRERAANIAAKHAAKAGEAAHDDVRRAAAGLPKEARDRIAETFGTVTVTAVTTPPARPAPPPPPRELPPPIASVAELTEEMAVHLRGDLTWADGERVLAGLVQFAHREPDETRAAMRRLVPDVAPWLPFEHDRFGDHPTTWLGAALCSLVPPTDSRPYPASPPDAGDRGPAPTAVLRTRLREIVGAVGRLPVLLSTPTCSTGHISPEVLVERLERLEAAGLRPGPFDLDQALLRLPRDLPDDIVLRAQRLTSPEGRWTAAWLADRGMPDPAVICTAVSLPRTVYSWRGSEQQDVVRVLPTVLAADSDGVVPDPDGVAGRLLDLPHGGEWTRLEPATYAPSCFSWWPSLLPSHREILAAHLLVPLADRTEARDGQGAVLLALAEADGPVGPAMATALALGLTSRRTEERSASVDAFLTFCARGQLPAVGEAIAALDRQLKLKPGDRRPDRCGPRRRASRRPPCDHLCAPGAALPSGGTSPGRSGRPHRPRHRGGGDRCPVHDPRRARRARRADRIQPAGPRGRPPPPRLDVIPPSRTMNG</sequence>
<evidence type="ECO:0000313" key="4">
    <source>
        <dbReference type="EMBL" id="KAB2345259.1"/>
    </source>
</evidence>
<evidence type="ECO:0000256" key="1">
    <source>
        <dbReference type="SAM" id="MobiDB-lite"/>
    </source>
</evidence>
<feature type="region of interest" description="Disordered" evidence="1">
    <location>
        <begin position="393"/>
        <end position="415"/>
    </location>
</feature>
<feature type="compositionally biased region" description="Basic and acidic residues" evidence="1">
    <location>
        <begin position="838"/>
        <end position="848"/>
    </location>
</feature>
<evidence type="ECO:0008006" key="6">
    <source>
        <dbReference type="Google" id="ProtNLM"/>
    </source>
</evidence>
<feature type="compositionally biased region" description="Low complexity" evidence="1">
    <location>
        <begin position="819"/>
        <end position="828"/>
    </location>
</feature>
<evidence type="ECO:0000259" key="3">
    <source>
        <dbReference type="Pfam" id="PF25148"/>
    </source>
</evidence>
<dbReference type="EMBL" id="WBMT01000014">
    <property type="protein sequence ID" value="KAB2345259.1"/>
    <property type="molecule type" value="Genomic_DNA"/>
</dbReference>
<dbReference type="OrthoDB" id="3245799at2"/>
<keyword evidence="5" id="KW-1185">Reference proteome</keyword>
<gene>
    <name evidence="4" type="ORF">F8566_28795</name>
</gene>
<dbReference type="AlphaFoldDB" id="A0A6H9YIY2"/>
<name>A0A6H9YIY2_9ACTN</name>
<feature type="compositionally biased region" description="Pro residues" evidence="1">
    <location>
        <begin position="401"/>
        <end position="415"/>
    </location>
</feature>
<dbReference type="RefSeq" id="WP_151564971.1">
    <property type="nucleotide sequence ID" value="NZ_WBMT01000014.1"/>
</dbReference>
<evidence type="ECO:0000313" key="5">
    <source>
        <dbReference type="Proteomes" id="UP000468735"/>
    </source>
</evidence>
<feature type="domain" description="DUF6493" evidence="2">
    <location>
        <begin position="202"/>
        <end position="309"/>
    </location>
</feature>